<feature type="region of interest" description="Disordered" evidence="1">
    <location>
        <begin position="48"/>
        <end position="167"/>
    </location>
</feature>
<dbReference type="AlphaFoldDB" id="A0AA39R3A8"/>
<name>A0AA39R3A8_9LECA</name>
<evidence type="ECO:0000313" key="2">
    <source>
        <dbReference type="EMBL" id="KAK0514112.1"/>
    </source>
</evidence>
<dbReference type="EMBL" id="JAFEKC020000006">
    <property type="protein sequence ID" value="KAK0514112.1"/>
    <property type="molecule type" value="Genomic_DNA"/>
</dbReference>
<sequence>MSNDDGDWKPNGRPQSTMARNFSASLNDAFAIHDNSLDGLLQSVEQKKQAVDSQNQELEALEARLRETEQRLKERQSRNPSPAGNSGGSPHRRKPLGNTFSGQENGRAQPSAPSPLATQAPITQSVMPSTMSQWRPDTRESPSGTAGITGDIPVGQPAVQQESRLGD</sequence>
<feature type="compositionally biased region" description="Polar residues" evidence="1">
    <location>
        <begin position="98"/>
        <end position="108"/>
    </location>
</feature>
<feature type="compositionally biased region" description="Polar residues" evidence="1">
    <location>
        <begin position="158"/>
        <end position="167"/>
    </location>
</feature>
<proteinExistence type="predicted"/>
<comment type="caution">
    <text evidence="2">The sequence shown here is derived from an EMBL/GenBank/DDBJ whole genome shotgun (WGS) entry which is preliminary data.</text>
</comment>
<feature type="compositionally biased region" description="Basic and acidic residues" evidence="1">
    <location>
        <begin position="61"/>
        <end position="77"/>
    </location>
</feature>
<accession>A0AA39R3A8</accession>
<protein>
    <submittedName>
        <fullName evidence="2">Uncharacterized protein</fullName>
    </submittedName>
</protein>
<organism evidence="2 3">
    <name type="scientific">Cladonia borealis</name>
    <dbReference type="NCBI Taxonomy" id="184061"/>
    <lineage>
        <taxon>Eukaryota</taxon>
        <taxon>Fungi</taxon>
        <taxon>Dikarya</taxon>
        <taxon>Ascomycota</taxon>
        <taxon>Pezizomycotina</taxon>
        <taxon>Lecanoromycetes</taxon>
        <taxon>OSLEUM clade</taxon>
        <taxon>Lecanoromycetidae</taxon>
        <taxon>Lecanorales</taxon>
        <taxon>Lecanorineae</taxon>
        <taxon>Cladoniaceae</taxon>
        <taxon>Cladonia</taxon>
    </lineage>
</organism>
<dbReference type="Proteomes" id="UP001166286">
    <property type="component" value="Unassembled WGS sequence"/>
</dbReference>
<reference evidence="2" key="1">
    <citation type="submission" date="2023-03" db="EMBL/GenBank/DDBJ databases">
        <title>Complete genome of Cladonia borealis.</title>
        <authorList>
            <person name="Park H."/>
        </authorList>
    </citation>
    <scope>NUCLEOTIDE SEQUENCE</scope>
    <source>
        <strain evidence="2">ANT050790</strain>
    </source>
</reference>
<evidence type="ECO:0000256" key="1">
    <source>
        <dbReference type="SAM" id="MobiDB-lite"/>
    </source>
</evidence>
<feature type="region of interest" description="Disordered" evidence="1">
    <location>
        <begin position="1"/>
        <end position="21"/>
    </location>
</feature>
<gene>
    <name evidence="2" type="ORF">JMJ35_003834</name>
</gene>
<feature type="compositionally biased region" description="Polar residues" evidence="1">
    <location>
        <begin position="116"/>
        <end position="146"/>
    </location>
</feature>
<feature type="compositionally biased region" description="Basic and acidic residues" evidence="1">
    <location>
        <begin position="1"/>
        <end position="10"/>
    </location>
</feature>
<keyword evidence="3" id="KW-1185">Reference proteome</keyword>
<evidence type="ECO:0000313" key="3">
    <source>
        <dbReference type="Proteomes" id="UP001166286"/>
    </source>
</evidence>